<proteinExistence type="predicted"/>
<evidence type="ECO:0000313" key="1">
    <source>
        <dbReference type="EnsemblPlants" id="AVESA.00010b.r2.2CG0298540.1.CDS"/>
    </source>
</evidence>
<evidence type="ECO:0000313" key="2">
    <source>
        <dbReference type="Proteomes" id="UP001732700"/>
    </source>
</evidence>
<reference evidence="1" key="1">
    <citation type="submission" date="2021-05" db="EMBL/GenBank/DDBJ databases">
        <authorList>
            <person name="Scholz U."/>
            <person name="Mascher M."/>
            <person name="Fiebig A."/>
        </authorList>
    </citation>
    <scope>NUCLEOTIDE SEQUENCE [LARGE SCALE GENOMIC DNA]</scope>
</reference>
<accession>A0ACD5UR14</accession>
<organism evidence="1 2">
    <name type="scientific">Avena sativa</name>
    <name type="common">Oat</name>
    <dbReference type="NCBI Taxonomy" id="4498"/>
    <lineage>
        <taxon>Eukaryota</taxon>
        <taxon>Viridiplantae</taxon>
        <taxon>Streptophyta</taxon>
        <taxon>Embryophyta</taxon>
        <taxon>Tracheophyta</taxon>
        <taxon>Spermatophyta</taxon>
        <taxon>Magnoliopsida</taxon>
        <taxon>Liliopsida</taxon>
        <taxon>Poales</taxon>
        <taxon>Poaceae</taxon>
        <taxon>BOP clade</taxon>
        <taxon>Pooideae</taxon>
        <taxon>Poodae</taxon>
        <taxon>Poeae</taxon>
        <taxon>Poeae Chloroplast Group 1 (Aveneae type)</taxon>
        <taxon>Aveninae</taxon>
        <taxon>Avena</taxon>
    </lineage>
</organism>
<protein>
    <submittedName>
        <fullName evidence="1">Uncharacterized protein</fullName>
    </submittedName>
</protein>
<reference evidence="1" key="2">
    <citation type="submission" date="2025-09" db="UniProtKB">
        <authorList>
            <consortium name="EnsemblPlants"/>
        </authorList>
    </citation>
    <scope>IDENTIFICATION</scope>
</reference>
<dbReference type="EnsemblPlants" id="AVESA.00010b.r2.2CG0298540.1">
    <property type="protein sequence ID" value="AVESA.00010b.r2.2CG0298540.1.CDS"/>
    <property type="gene ID" value="AVESA.00010b.r2.2CG0298540"/>
</dbReference>
<dbReference type="Proteomes" id="UP001732700">
    <property type="component" value="Chromosome 2C"/>
</dbReference>
<name>A0ACD5UR14_AVESA</name>
<sequence>MATRQGGTTPGAACAGRLPDLPLRTPARWFLALACRGPPPLTRCRRRARDATAEGARAGTRVQDRLVWPRPDWQEPRLSRKTRWRRRKAAQREAEAAGRRPVSPEWTGRCFNCGRPGHRKKKCTFEPLCLRCSQVGHETYDYKRPRSPDSEDELRRQALAKFARQASPPNLLRSPQLREQQVVPRAGAEGETPEFDMVDDLEEEEESFCVVRRTPAMQDLEWRLRFAMVAYVGGARPKMSCEQVQEALVRGRGVPSAGFSVHPYSPEDFLVVFASEELRSRVSARPSLEHRGFSLFFRKWTRQSQASMEVWRSKVSLIIEGVPPHAWDREVVRDLLGSSCAILEVAPETASRADLSSFKLTAWTGDVDRIPPARTLVVPEPEEAGEDTPSPPRATSANSRDTPPARPPSEKKMLKYKVLIHIDMVEEEDAYGDHRAVASLGVQGNRQAEQRGERGASVAGAGNGRTSRRLPWRRGVPDQRGGRFRSSARLTGQSRTYCQVAASMPPSWRLPPMEDQRMSAPMTAGQGRPEANSKDILEKGAAGQAGGSEAIERQLFSPDKGTLGRCPDPEGSRIHEELGVGTNESPTLVTTRQFLEVVAESAMVQKEMGTGLENTANLAQDLQLEPSVVVQRTEPAAMEDGQALTEEGLDGSLEAAGSPVQLMQGDFFQVSLSADASAGERPGSPVTPTSKTQEHGSWPTNEMMGSPISPLESFSQADSEMQFVRKHGNVVERDLSAGEKMALAKMKEFCSRILKALAPPLLKEVERTSSLRPSAEPFTPRRSGRVSNSAKTTGKLPQKATAAESALLKALGITASDLTADEAALREFRQFFDSPIRERQLHVLAAIFGKTMPAPCDLLQQGLGVPCACT</sequence>
<keyword evidence="2" id="KW-1185">Reference proteome</keyword>